<feature type="coiled-coil region" evidence="6">
    <location>
        <begin position="154"/>
        <end position="181"/>
    </location>
</feature>
<keyword evidence="4" id="KW-0206">Cytoskeleton</keyword>
<gene>
    <name evidence="8" type="ORF">IscW_ISCW019008</name>
</gene>
<dbReference type="GO" id="GO:0005813">
    <property type="term" value="C:centrosome"/>
    <property type="evidence" value="ECO:0000318"/>
    <property type="project" value="GO_Central"/>
</dbReference>
<evidence type="ECO:0000313" key="8">
    <source>
        <dbReference type="EMBL" id="EEC08102.1"/>
    </source>
</evidence>
<accession>B7PND8</accession>
<dbReference type="EMBL" id="ABJB010080260">
    <property type="status" value="NOT_ANNOTATED_CDS"/>
    <property type="molecule type" value="Genomic_DNA"/>
</dbReference>
<dbReference type="PaxDb" id="6945-B7PND8"/>
<dbReference type="Pfam" id="PF16531">
    <property type="entry name" value="SAS-6_N"/>
    <property type="match status" value="1"/>
</dbReference>
<evidence type="ECO:0000256" key="4">
    <source>
        <dbReference type="ARBA" id="ARBA00023212"/>
    </source>
</evidence>
<protein>
    <submittedName>
        <fullName evidence="8 9">Tropomyosin, putative</fullName>
    </submittedName>
</protein>
<dbReference type="PANTHER" id="PTHR44281">
    <property type="entry name" value="SPINDLE ASSEMBLY ABNORMAL PROTEIN 6 HOMOLOG"/>
    <property type="match status" value="1"/>
</dbReference>
<feature type="coiled-coil region" evidence="6">
    <location>
        <begin position="394"/>
        <end position="456"/>
    </location>
</feature>
<dbReference type="VEuPathDB" id="VectorBase:ISCI019008"/>
<dbReference type="VEuPathDB" id="VectorBase:ISCW019008"/>
<dbReference type="GO" id="GO:0005814">
    <property type="term" value="C:centriole"/>
    <property type="evidence" value="ECO:0000318"/>
    <property type="project" value="GO_Central"/>
</dbReference>
<dbReference type="GO" id="GO:0007099">
    <property type="term" value="P:centriole replication"/>
    <property type="evidence" value="ECO:0000318"/>
    <property type="project" value="GO_Central"/>
</dbReference>
<dbReference type="HOGENOM" id="CLU_468763_0_0_1"/>
<keyword evidence="3 6" id="KW-0175">Coiled coil</keyword>
<dbReference type="EMBL" id="DS752087">
    <property type="protein sequence ID" value="EEC08102.1"/>
    <property type="molecule type" value="Genomic_DNA"/>
</dbReference>
<dbReference type="STRING" id="6945.B7PND8"/>
<evidence type="ECO:0000256" key="3">
    <source>
        <dbReference type="ARBA" id="ARBA00023054"/>
    </source>
</evidence>
<evidence type="ECO:0000256" key="6">
    <source>
        <dbReference type="SAM" id="Coils"/>
    </source>
</evidence>
<reference evidence="8 10" key="1">
    <citation type="submission" date="2008-03" db="EMBL/GenBank/DDBJ databases">
        <title>Annotation of Ixodes scapularis.</title>
        <authorList>
            <consortium name="Ixodes scapularis Genome Project Consortium"/>
            <person name="Caler E."/>
            <person name="Hannick L.I."/>
            <person name="Bidwell S."/>
            <person name="Joardar V."/>
            <person name="Thiagarajan M."/>
            <person name="Amedeo P."/>
            <person name="Galinsky K.J."/>
            <person name="Schobel S."/>
            <person name="Inman J."/>
            <person name="Hostetler J."/>
            <person name="Miller J."/>
            <person name="Hammond M."/>
            <person name="Megy K."/>
            <person name="Lawson D."/>
            <person name="Kodira C."/>
            <person name="Sutton G."/>
            <person name="Meyer J."/>
            <person name="Hill C.A."/>
            <person name="Birren B."/>
            <person name="Nene V."/>
            <person name="Collins F."/>
            <person name="Alarcon-Chaidez F."/>
            <person name="Wikel S."/>
            <person name="Strausberg R."/>
        </authorList>
    </citation>
    <scope>NUCLEOTIDE SEQUENCE [LARGE SCALE GENOMIC DNA]</scope>
    <source>
        <strain evidence="10">Wikel</strain>
        <strain evidence="8">Wikel colony</strain>
    </source>
</reference>
<evidence type="ECO:0000256" key="1">
    <source>
        <dbReference type="ARBA" id="ARBA00004300"/>
    </source>
</evidence>
<dbReference type="Proteomes" id="UP000001555">
    <property type="component" value="Unassembled WGS sequence"/>
</dbReference>
<comment type="subcellular location">
    <subcellularLocation>
        <location evidence="1">Cytoplasm</location>
        <location evidence="1">Cytoskeleton</location>
        <location evidence="1">Microtubule organizing center</location>
        <location evidence="1">Centrosome</location>
    </subcellularLocation>
</comment>
<evidence type="ECO:0000313" key="10">
    <source>
        <dbReference type="Proteomes" id="UP000001555"/>
    </source>
</evidence>
<evidence type="ECO:0000313" key="9">
    <source>
        <dbReference type="EnsemblMetazoa" id="ISCW019008-PA"/>
    </source>
</evidence>
<keyword evidence="5" id="KW-0131">Cell cycle</keyword>
<evidence type="ECO:0000256" key="2">
    <source>
        <dbReference type="ARBA" id="ARBA00022490"/>
    </source>
</evidence>
<organism>
    <name type="scientific">Ixodes scapularis</name>
    <name type="common">Black-legged tick</name>
    <name type="synonym">Deer tick</name>
    <dbReference type="NCBI Taxonomy" id="6945"/>
    <lineage>
        <taxon>Eukaryota</taxon>
        <taxon>Metazoa</taxon>
        <taxon>Ecdysozoa</taxon>
        <taxon>Arthropoda</taxon>
        <taxon>Chelicerata</taxon>
        <taxon>Arachnida</taxon>
        <taxon>Acari</taxon>
        <taxon>Parasitiformes</taxon>
        <taxon>Ixodida</taxon>
        <taxon>Ixodoidea</taxon>
        <taxon>Ixodidae</taxon>
        <taxon>Ixodinae</taxon>
        <taxon>Ixodes</taxon>
    </lineage>
</organism>
<dbReference type="OrthoDB" id="49058at2759"/>
<dbReference type="AlphaFoldDB" id="B7PND8"/>
<keyword evidence="2" id="KW-0963">Cytoplasm</keyword>
<name>B7PND8_IXOSC</name>
<dbReference type="InterPro" id="IPR032396">
    <property type="entry name" value="SAS-6_N"/>
</dbReference>
<dbReference type="Gene3D" id="2.170.210.20">
    <property type="entry name" value="Spindle assembly abnormal protein 6, N-terminal domain"/>
    <property type="match status" value="1"/>
</dbReference>
<proteinExistence type="predicted"/>
<dbReference type="EnsemblMetazoa" id="ISCW019008-RA">
    <property type="protein sequence ID" value="ISCW019008-PA"/>
    <property type="gene ID" value="ISCW019008"/>
</dbReference>
<dbReference type="PANTHER" id="PTHR44281:SF2">
    <property type="entry name" value="SPINDLE ASSEMBLY ABNORMAL PROTEIN 6 HOMOLOG"/>
    <property type="match status" value="1"/>
</dbReference>
<evidence type="ECO:0000259" key="7">
    <source>
        <dbReference type="Pfam" id="PF16531"/>
    </source>
</evidence>
<feature type="domain" description="Spindle assembly abnormal protein 6 N-terminal" evidence="7">
    <location>
        <begin position="30"/>
        <end position="144"/>
    </location>
</feature>
<keyword evidence="10" id="KW-1185">Reference proteome</keyword>
<reference evidence="9" key="2">
    <citation type="submission" date="2020-05" db="UniProtKB">
        <authorList>
            <consortium name="EnsemblMetazoa"/>
        </authorList>
    </citation>
    <scope>IDENTIFICATION</scope>
    <source>
        <strain evidence="9">wikel</strain>
    </source>
</reference>
<dbReference type="Gene3D" id="1.10.287.1490">
    <property type="match status" value="1"/>
</dbReference>
<dbReference type="VEuPathDB" id="VectorBase:ISCP_015115"/>
<dbReference type="CDD" id="cd10142">
    <property type="entry name" value="HD_SAS6_N"/>
    <property type="match status" value="1"/>
</dbReference>
<sequence length="582" mass="64323">MDSYRSELDATPEESLFCRTLGVQLSDERGSRRLSGVCVSVRHGSSGGRKQLRVQLTDETDPFFVYSLALTDDDFESLKCQQGLLVDFAAFPHKLADLLQLCVDHERRDSPKFVVRLRVSGDEPALMEVVEANPFKHLVHLSLLLRAPGEGALRKHLAAAMRALKEDKRRLEASLSSCEAEWRARLERSETLAAEKTQEVERQRTAHSAQLASLGERHLAELRALRDEMSKASSEQRVRAELERHEAELQQRRQMQALEAQASLQEALTKDLREKLDRSERHCRELALQVAALEAARAERDAQALSREKEAAEEREATTLAARLAELEAQLDASRAAQRESERGLEQCASRLERREAAVRTLSGDVVKANEIIRRLQGELRALHGQLGQREGALADKERRLEALGDTADQLRAQHRDGQAQLERARLELSEAQAQLAQCQRQVKTHENVIQWLNQQLNQRMGAGQASQESLCGWKPRCGAMFRKPAQDTGGCDFAAGQGLTQCSATGGPLDPRRQGPPGCQAPLSLPQTVGLFGARICGAAPDRPSGLGSGETCDMRACQAAHFSGTVRTKGRPSGTSKCVP</sequence>
<dbReference type="InterPro" id="IPR038558">
    <property type="entry name" value="SAS-6_N_sf"/>
</dbReference>
<dbReference type="InParanoid" id="B7PND8"/>
<evidence type="ECO:0000256" key="5">
    <source>
        <dbReference type="ARBA" id="ARBA00023306"/>
    </source>
</evidence>
<feature type="coiled-coil region" evidence="6">
    <location>
        <begin position="215"/>
        <end position="344"/>
    </location>
</feature>